<reference evidence="1 2" key="1">
    <citation type="submission" date="2020-09" db="EMBL/GenBank/DDBJ databases">
        <title>De no assembly of potato wild relative species, Solanum commersonii.</title>
        <authorList>
            <person name="Cho K."/>
        </authorList>
    </citation>
    <scope>NUCLEOTIDE SEQUENCE [LARGE SCALE GENOMIC DNA]</scope>
    <source>
        <strain evidence="1">LZ3.2</strain>
        <tissue evidence="1">Leaf</tissue>
    </source>
</reference>
<organism evidence="1 2">
    <name type="scientific">Solanum commersonii</name>
    <name type="common">Commerson's wild potato</name>
    <name type="synonym">Commerson's nightshade</name>
    <dbReference type="NCBI Taxonomy" id="4109"/>
    <lineage>
        <taxon>Eukaryota</taxon>
        <taxon>Viridiplantae</taxon>
        <taxon>Streptophyta</taxon>
        <taxon>Embryophyta</taxon>
        <taxon>Tracheophyta</taxon>
        <taxon>Spermatophyta</taxon>
        <taxon>Magnoliopsida</taxon>
        <taxon>eudicotyledons</taxon>
        <taxon>Gunneridae</taxon>
        <taxon>Pentapetalae</taxon>
        <taxon>asterids</taxon>
        <taxon>lamiids</taxon>
        <taxon>Solanales</taxon>
        <taxon>Solanaceae</taxon>
        <taxon>Solanoideae</taxon>
        <taxon>Solaneae</taxon>
        <taxon>Solanum</taxon>
    </lineage>
</organism>
<sequence length="81" mass="9774">MEVVEFSLVHMWRDLFLFVFVHSLCVFRRVWCSPLRYAMAFPVRSPYMRSSCFGIFASSFEVRSIQCQFKFLDQRRVDAVY</sequence>
<dbReference type="AlphaFoldDB" id="A0A9J5YLC0"/>
<dbReference type="Proteomes" id="UP000824120">
    <property type="component" value="Chromosome 6"/>
</dbReference>
<feature type="non-terminal residue" evidence="1">
    <location>
        <position position="1"/>
    </location>
</feature>
<gene>
    <name evidence="1" type="ORF">H5410_032933</name>
</gene>
<keyword evidence="2" id="KW-1185">Reference proteome</keyword>
<evidence type="ECO:0000313" key="2">
    <source>
        <dbReference type="Proteomes" id="UP000824120"/>
    </source>
</evidence>
<name>A0A9J5YLC0_SOLCO</name>
<evidence type="ECO:0000313" key="1">
    <source>
        <dbReference type="EMBL" id="KAG5601563.1"/>
    </source>
</evidence>
<comment type="caution">
    <text evidence="1">The sequence shown here is derived from an EMBL/GenBank/DDBJ whole genome shotgun (WGS) entry which is preliminary data.</text>
</comment>
<dbReference type="OrthoDB" id="10340014at2759"/>
<accession>A0A9J5YLC0</accession>
<protein>
    <submittedName>
        <fullName evidence="1">Uncharacterized protein</fullName>
    </submittedName>
</protein>
<dbReference type="EMBL" id="JACXVP010000006">
    <property type="protein sequence ID" value="KAG5601563.1"/>
    <property type="molecule type" value="Genomic_DNA"/>
</dbReference>
<proteinExistence type="predicted"/>